<proteinExistence type="predicted"/>
<evidence type="ECO:0000313" key="3">
    <source>
        <dbReference type="Proteomes" id="UP001237642"/>
    </source>
</evidence>
<dbReference type="PANTHER" id="PTHR33710">
    <property type="entry name" value="BNAC02G09200D PROTEIN"/>
    <property type="match status" value="1"/>
</dbReference>
<accession>A0AAD8HKW4</accession>
<dbReference type="AlphaFoldDB" id="A0AAD8HKW4"/>
<feature type="compositionally biased region" description="Basic and acidic residues" evidence="1">
    <location>
        <begin position="170"/>
        <end position="189"/>
    </location>
</feature>
<protein>
    <recommendedName>
        <fullName evidence="4">Endonuclease/exonuclease/phosphatase domain-containing protein</fullName>
    </recommendedName>
</protein>
<organism evidence="2 3">
    <name type="scientific">Heracleum sosnowskyi</name>
    <dbReference type="NCBI Taxonomy" id="360622"/>
    <lineage>
        <taxon>Eukaryota</taxon>
        <taxon>Viridiplantae</taxon>
        <taxon>Streptophyta</taxon>
        <taxon>Embryophyta</taxon>
        <taxon>Tracheophyta</taxon>
        <taxon>Spermatophyta</taxon>
        <taxon>Magnoliopsida</taxon>
        <taxon>eudicotyledons</taxon>
        <taxon>Gunneridae</taxon>
        <taxon>Pentapetalae</taxon>
        <taxon>asterids</taxon>
        <taxon>campanulids</taxon>
        <taxon>Apiales</taxon>
        <taxon>Apiaceae</taxon>
        <taxon>Apioideae</taxon>
        <taxon>apioid superclade</taxon>
        <taxon>Tordylieae</taxon>
        <taxon>Tordyliinae</taxon>
        <taxon>Heracleum</taxon>
    </lineage>
</organism>
<reference evidence="2" key="2">
    <citation type="submission" date="2023-05" db="EMBL/GenBank/DDBJ databases">
        <authorList>
            <person name="Schelkunov M.I."/>
        </authorList>
    </citation>
    <scope>NUCLEOTIDE SEQUENCE</scope>
    <source>
        <strain evidence="2">Hsosn_3</strain>
        <tissue evidence="2">Leaf</tissue>
    </source>
</reference>
<name>A0AAD8HKW4_9APIA</name>
<sequence>MHLEGYQFTWERGSGTSKHVEVRLDRALVSPAFLSLFKEAKLTNLEISTSDHSPLWLEPVVGVVVLYKKPFRFENAWLREPMCYQLFEDVWSDNSSTFYDKLSRCTEVLSAWGKEITGNFKGRINRSKKILQALKGRRDSKSTRTIQEEKKKLSETPRRHESGFLPKMLENSKGRRGLSREKILRNRGD</sequence>
<dbReference type="InterPro" id="IPR036691">
    <property type="entry name" value="Endo/exonu/phosph_ase_sf"/>
</dbReference>
<dbReference type="Proteomes" id="UP001237642">
    <property type="component" value="Unassembled WGS sequence"/>
</dbReference>
<dbReference type="SUPFAM" id="SSF56219">
    <property type="entry name" value="DNase I-like"/>
    <property type="match status" value="1"/>
</dbReference>
<dbReference type="EMBL" id="JAUIZM010000008">
    <property type="protein sequence ID" value="KAK1368648.1"/>
    <property type="molecule type" value="Genomic_DNA"/>
</dbReference>
<comment type="caution">
    <text evidence="2">The sequence shown here is derived from an EMBL/GenBank/DDBJ whole genome shotgun (WGS) entry which is preliminary data.</text>
</comment>
<evidence type="ECO:0008006" key="4">
    <source>
        <dbReference type="Google" id="ProtNLM"/>
    </source>
</evidence>
<dbReference type="Gene3D" id="3.60.10.10">
    <property type="entry name" value="Endonuclease/exonuclease/phosphatase"/>
    <property type="match status" value="1"/>
</dbReference>
<evidence type="ECO:0000256" key="1">
    <source>
        <dbReference type="SAM" id="MobiDB-lite"/>
    </source>
</evidence>
<dbReference type="PANTHER" id="PTHR33710:SF79">
    <property type="entry name" value="OS06G0205337 PROTEIN"/>
    <property type="match status" value="1"/>
</dbReference>
<keyword evidence="3" id="KW-1185">Reference proteome</keyword>
<gene>
    <name evidence="2" type="ORF">POM88_034740</name>
</gene>
<reference evidence="2" key="1">
    <citation type="submission" date="2023-02" db="EMBL/GenBank/DDBJ databases">
        <title>Genome of toxic invasive species Heracleum sosnowskyi carries increased number of genes despite the absence of recent whole-genome duplications.</title>
        <authorList>
            <person name="Schelkunov M."/>
            <person name="Shtratnikova V."/>
            <person name="Makarenko M."/>
            <person name="Klepikova A."/>
            <person name="Omelchenko D."/>
            <person name="Novikova G."/>
            <person name="Obukhova E."/>
            <person name="Bogdanov V."/>
            <person name="Penin A."/>
            <person name="Logacheva M."/>
        </authorList>
    </citation>
    <scope>NUCLEOTIDE SEQUENCE</scope>
    <source>
        <strain evidence="2">Hsosn_3</strain>
        <tissue evidence="2">Leaf</tissue>
    </source>
</reference>
<feature type="region of interest" description="Disordered" evidence="1">
    <location>
        <begin position="141"/>
        <end position="189"/>
    </location>
</feature>
<feature type="compositionally biased region" description="Basic and acidic residues" evidence="1">
    <location>
        <begin position="141"/>
        <end position="162"/>
    </location>
</feature>
<evidence type="ECO:0000313" key="2">
    <source>
        <dbReference type="EMBL" id="KAK1368648.1"/>
    </source>
</evidence>